<keyword evidence="1" id="KW-1133">Transmembrane helix</keyword>
<evidence type="ECO:0000256" key="1">
    <source>
        <dbReference type="SAM" id="Phobius"/>
    </source>
</evidence>
<dbReference type="InParanoid" id="A0A2R5GEC7"/>
<reference evidence="2 3" key="1">
    <citation type="submission" date="2017-12" db="EMBL/GenBank/DDBJ databases">
        <title>Sequencing, de novo assembly and annotation of complete genome of a new Thraustochytrid species, strain FCC1311.</title>
        <authorList>
            <person name="Sedici K."/>
            <person name="Godart F."/>
            <person name="Aiese Cigliano R."/>
            <person name="Sanseverino W."/>
            <person name="Barakat M."/>
            <person name="Ortet P."/>
            <person name="Marechal E."/>
            <person name="Cagnac O."/>
            <person name="Amato A."/>
        </authorList>
    </citation>
    <scope>NUCLEOTIDE SEQUENCE [LARGE SCALE GENOMIC DNA]</scope>
</reference>
<feature type="transmembrane region" description="Helical" evidence="1">
    <location>
        <begin position="338"/>
        <end position="358"/>
    </location>
</feature>
<evidence type="ECO:0000313" key="2">
    <source>
        <dbReference type="EMBL" id="GBG26174.1"/>
    </source>
</evidence>
<keyword evidence="1" id="KW-0472">Membrane</keyword>
<name>A0A2R5GEC7_9STRA</name>
<dbReference type="EMBL" id="BEYU01000019">
    <property type="protein sequence ID" value="GBG26174.1"/>
    <property type="molecule type" value="Genomic_DNA"/>
</dbReference>
<feature type="transmembrane region" description="Helical" evidence="1">
    <location>
        <begin position="540"/>
        <end position="563"/>
    </location>
</feature>
<dbReference type="AlphaFoldDB" id="A0A2R5GEC7"/>
<sequence>MGSGGAITLGRRSRYEAERFNPKYKGTPANQQCCVVYHQLLIDLRNLQYNEFLAKEMILHLLLNCFLMCYVGLQLELDQISDARLLQRQLLLAPTFPRVLTDEIIDFSQVRDHQDVVQYIFNVIFRNLLNPLDYPHEQGNFAKVHGGVTVVRGIRFRTIQVRPNSGCAWRGPAEFEPSEPCVAGFTLSRQMKENRECFRPSTLDLDDEVINSCDCYVYLTAEETGEQDFVTDFASYPGSGHVKDLSVNDETNFDQLQAMFAGTAAAVNMSGTSADDSNAALAFVNAETALLLISFTLISPNTNVVMASRMGFEFLPSGLVRAVPDFQEAPLVQSVDRGAGTIVVAVFLALTVVARLVFQLLNAVNLRRINDFAHGRKLFASAMELVLFVSLSLILAELGLRFFTASLHDDVFAALKTQEPGSAEFFVARASTYVARFHLLRAFSAFNVLVCCVYSIKYFRLFWGFRFLYAIIQTTAADLGALYMLCLTLAVSCGSFLLMLYGPYSLAYASFARALETCLLQVTGYFTTSNLRYASPVEELSISTFFIVFSIVCFNLIALNLYVSVVLKAFGIVFTEVVNQEQGRELQSVKADRAATGDGTFAEDDLPGSYPGEISRSSRLDAKEGIRVSHEVRAWIWRNRQLYRKYKEGTGSLLKLLGSCMCCVNHLHSDWLSTREIIERLQVWRKKASNQSANFLTFTELRRVLEGEARDYTQVDNFQVDYLFGVCSLRPSLARVHAFQRVMDDLRYRGKSTFDYARETQRATKQRELLESQRSDLVVEFNYAYKALMDVKLQQLRAEARLQMRIDQVRDSQIQIRRSLADLQATAQNLAARTEESITA</sequence>
<feature type="transmembrane region" description="Helical" evidence="1">
    <location>
        <begin position="480"/>
        <end position="501"/>
    </location>
</feature>
<evidence type="ECO:0000313" key="3">
    <source>
        <dbReference type="Proteomes" id="UP000241890"/>
    </source>
</evidence>
<gene>
    <name evidence="2" type="ORF">FCC1311_023942</name>
</gene>
<feature type="transmembrane region" description="Helical" evidence="1">
    <location>
        <begin position="378"/>
        <end position="396"/>
    </location>
</feature>
<protein>
    <submittedName>
        <fullName evidence="2">Polycystin-2</fullName>
    </submittedName>
</protein>
<feature type="transmembrane region" description="Helical" evidence="1">
    <location>
        <begin position="439"/>
        <end position="459"/>
    </location>
</feature>
<dbReference type="PANTHER" id="PTHR10877:SF183">
    <property type="entry name" value="AT14535P-RELATED"/>
    <property type="match status" value="1"/>
</dbReference>
<accession>A0A2R5GEC7</accession>
<dbReference type="PANTHER" id="PTHR10877">
    <property type="entry name" value="POLYCYSTIN FAMILY MEMBER"/>
    <property type="match status" value="1"/>
</dbReference>
<keyword evidence="3" id="KW-1185">Reference proteome</keyword>
<organism evidence="2 3">
    <name type="scientific">Hondaea fermentalgiana</name>
    <dbReference type="NCBI Taxonomy" id="2315210"/>
    <lineage>
        <taxon>Eukaryota</taxon>
        <taxon>Sar</taxon>
        <taxon>Stramenopiles</taxon>
        <taxon>Bigyra</taxon>
        <taxon>Labyrinthulomycetes</taxon>
        <taxon>Thraustochytrida</taxon>
        <taxon>Thraustochytriidae</taxon>
        <taxon>Hondaea</taxon>
    </lineage>
</organism>
<dbReference type="Proteomes" id="UP000241890">
    <property type="component" value="Unassembled WGS sequence"/>
</dbReference>
<dbReference type="InterPro" id="IPR051223">
    <property type="entry name" value="Polycystin"/>
</dbReference>
<proteinExistence type="predicted"/>
<comment type="caution">
    <text evidence="2">The sequence shown here is derived from an EMBL/GenBank/DDBJ whole genome shotgun (WGS) entry which is preliminary data.</text>
</comment>
<keyword evidence="1" id="KW-0812">Transmembrane</keyword>